<dbReference type="AlphaFoldDB" id="A0AAD9TQN3"/>
<keyword evidence="2" id="KW-1185">Reference proteome</keyword>
<sequence length="71" mass="8188">MNPKAFEKEKAQLTSVDQMRGVNMPNFEAMEQTRMLAHTLDQNNDPKFQLENQHIAFGFQALGVSHHSRDM</sequence>
<dbReference type="Proteomes" id="UP001280121">
    <property type="component" value="Unassembled WGS sequence"/>
</dbReference>
<comment type="caution">
    <text evidence="1">The sequence shown here is derived from an EMBL/GenBank/DDBJ whole genome shotgun (WGS) entry which is preliminary data.</text>
</comment>
<accession>A0AAD9TQN3</accession>
<evidence type="ECO:0000313" key="1">
    <source>
        <dbReference type="EMBL" id="KAK2639949.1"/>
    </source>
</evidence>
<evidence type="ECO:0000313" key="2">
    <source>
        <dbReference type="Proteomes" id="UP001280121"/>
    </source>
</evidence>
<gene>
    <name evidence="1" type="ORF">Ddye_027744</name>
</gene>
<protein>
    <submittedName>
        <fullName evidence="1">Uncharacterized protein</fullName>
    </submittedName>
</protein>
<reference evidence="1" key="1">
    <citation type="journal article" date="2023" name="Plant J.">
        <title>Genome sequences and population genomics provide insights into the demographic history, inbreeding, and mutation load of two 'living fossil' tree species of Dipteronia.</title>
        <authorList>
            <person name="Feng Y."/>
            <person name="Comes H.P."/>
            <person name="Chen J."/>
            <person name="Zhu S."/>
            <person name="Lu R."/>
            <person name="Zhang X."/>
            <person name="Li P."/>
            <person name="Qiu J."/>
            <person name="Olsen K.M."/>
            <person name="Qiu Y."/>
        </authorList>
    </citation>
    <scope>NUCLEOTIDE SEQUENCE</scope>
    <source>
        <strain evidence="1">KIB01</strain>
    </source>
</reference>
<name>A0AAD9TQN3_9ROSI</name>
<dbReference type="EMBL" id="JANJYI010000008">
    <property type="protein sequence ID" value="KAK2639949.1"/>
    <property type="molecule type" value="Genomic_DNA"/>
</dbReference>
<organism evidence="1 2">
    <name type="scientific">Dipteronia dyeriana</name>
    <dbReference type="NCBI Taxonomy" id="168575"/>
    <lineage>
        <taxon>Eukaryota</taxon>
        <taxon>Viridiplantae</taxon>
        <taxon>Streptophyta</taxon>
        <taxon>Embryophyta</taxon>
        <taxon>Tracheophyta</taxon>
        <taxon>Spermatophyta</taxon>
        <taxon>Magnoliopsida</taxon>
        <taxon>eudicotyledons</taxon>
        <taxon>Gunneridae</taxon>
        <taxon>Pentapetalae</taxon>
        <taxon>rosids</taxon>
        <taxon>malvids</taxon>
        <taxon>Sapindales</taxon>
        <taxon>Sapindaceae</taxon>
        <taxon>Hippocastanoideae</taxon>
        <taxon>Acereae</taxon>
        <taxon>Dipteronia</taxon>
    </lineage>
</organism>
<proteinExistence type="predicted"/>